<dbReference type="AlphaFoldDB" id="A0A8K1CRT9"/>
<dbReference type="InterPro" id="IPR039143">
    <property type="entry name" value="GNPNAT1-like"/>
</dbReference>
<dbReference type="PANTHER" id="PTHR13355:SF22">
    <property type="entry name" value="SLL0786 PROTEIN"/>
    <property type="match status" value="1"/>
</dbReference>
<evidence type="ECO:0000259" key="1">
    <source>
        <dbReference type="PROSITE" id="PS51186"/>
    </source>
</evidence>
<evidence type="ECO:0000313" key="3">
    <source>
        <dbReference type="Proteomes" id="UP000794436"/>
    </source>
</evidence>
<dbReference type="CDD" id="cd04301">
    <property type="entry name" value="NAT_SF"/>
    <property type="match status" value="1"/>
</dbReference>
<dbReference type="GO" id="GO:0006048">
    <property type="term" value="P:UDP-N-acetylglucosamine biosynthetic process"/>
    <property type="evidence" value="ECO:0007669"/>
    <property type="project" value="UniProtKB-UniPathway"/>
</dbReference>
<dbReference type="GO" id="GO:0008080">
    <property type="term" value="F:N-acetyltransferase activity"/>
    <property type="evidence" value="ECO:0007669"/>
    <property type="project" value="TreeGrafter"/>
</dbReference>
<dbReference type="Pfam" id="PF13673">
    <property type="entry name" value="Acetyltransf_10"/>
    <property type="match status" value="1"/>
</dbReference>
<accession>A0A8K1CRT9</accession>
<dbReference type="PANTHER" id="PTHR13355">
    <property type="entry name" value="GLUCOSAMINE 6-PHOSPHATE N-ACETYLTRANSFERASE"/>
    <property type="match status" value="1"/>
</dbReference>
<dbReference type="PROSITE" id="PS51186">
    <property type="entry name" value="GNAT"/>
    <property type="match status" value="1"/>
</dbReference>
<dbReference type="UniPathway" id="UPA00113">
    <property type="reaction ID" value="UER00529"/>
</dbReference>
<organism evidence="2 3">
    <name type="scientific">Pythium oligandrum</name>
    <name type="common">Mycoparasitic fungus</name>
    <dbReference type="NCBI Taxonomy" id="41045"/>
    <lineage>
        <taxon>Eukaryota</taxon>
        <taxon>Sar</taxon>
        <taxon>Stramenopiles</taxon>
        <taxon>Oomycota</taxon>
        <taxon>Peronosporomycetes</taxon>
        <taxon>Pythiales</taxon>
        <taxon>Pythiaceae</taxon>
        <taxon>Pythium</taxon>
    </lineage>
</organism>
<feature type="domain" description="N-acetyltransferase" evidence="1">
    <location>
        <begin position="4"/>
        <end position="150"/>
    </location>
</feature>
<dbReference type="InterPro" id="IPR000182">
    <property type="entry name" value="GNAT_dom"/>
</dbReference>
<dbReference type="Gene3D" id="3.40.630.30">
    <property type="match status" value="1"/>
</dbReference>
<protein>
    <recommendedName>
        <fullName evidence="1">N-acetyltransferase domain-containing protein</fullName>
    </recommendedName>
</protein>
<gene>
    <name evidence="2" type="ORF">Poli38472_005848</name>
</gene>
<reference evidence="2" key="1">
    <citation type="submission" date="2019-03" db="EMBL/GenBank/DDBJ databases">
        <title>Long read genome sequence of the mycoparasitic Pythium oligandrum ATCC 38472 isolated from sugarbeet rhizosphere.</title>
        <authorList>
            <person name="Gaulin E."/>
        </authorList>
    </citation>
    <scope>NUCLEOTIDE SEQUENCE</scope>
    <source>
        <strain evidence="2">ATCC 38472_TT</strain>
    </source>
</reference>
<proteinExistence type="predicted"/>
<dbReference type="InterPro" id="IPR016181">
    <property type="entry name" value="Acyl_CoA_acyltransferase"/>
</dbReference>
<comment type="caution">
    <text evidence="2">The sequence shown here is derived from an EMBL/GenBank/DDBJ whole genome shotgun (WGS) entry which is preliminary data.</text>
</comment>
<dbReference type="SUPFAM" id="SSF55729">
    <property type="entry name" value="Acyl-CoA N-acyltransferases (Nat)"/>
    <property type="match status" value="1"/>
</dbReference>
<dbReference type="Proteomes" id="UP000794436">
    <property type="component" value="Unassembled WGS sequence"/>
</dbReference>
<name>A0A8K1CRT9_PYTOL</name>
<keyword evidence="3" id="KW-1185">Reference proteome</keyword>
<sequence>MPLEVIRVTTPEGFEIAKQLRYEVFTGGLNFDPTRDVDKYDFMDTTVHLVGRDVEINEYVGVARCVVDPVKREGKVGRVGVLTKFQGKGYGRVLIKAIHRAVKSQCDTISLGAMPNKVGFYKRYGYECTGDETFFDENGIELCMMVKRLDDNDE</sequence>
<dbReference type="EMBL" id="SPLM01000002">
    <property type="protein sequence ID" value="TMW68380.1"/>
    <property type="molecule type" value="Genomic_DNA"/>
</dbReference>
<evidence type="ECO:0000313" key="2">
    <source>
        <dbReference type="EMBL" id="TMW68380.1"/>
    </source>
</evidence>